<gene>
    <name evidence="9" type="ORF">CLEP1334_LOCUS14918</name>
</gene>
<proteinExistence type="inferred from homology"/>
<comment type="similarity">
    <text evidence="4">Belongs to the peptidase S8 family.</text>
</comment>
<dbReference type="GO" id="GO:0006508">
    <property type="term" value="P:proteolysis"/>
    <property type="evidence" value="ECO:0007669"/>
    <property type="project" value="UniProtKB-KW"/>
</dbReference>
<keyword evidence="6" id="KW-0812">Transmembrane</keyword>
<dbReference type="InterPro" id="IPR008979">
    <property type="entry name" value="Galactose-bd-like_sf"/>
</dbReference>
<accession>A0A7S0J3W4</accession>
<dbReference type="InterPro" id="IPR001202">
    <property type="entry name" value="WW_dom"/>
</dbReference>
<dbReference type="PANTHER" id="PTHR43399:SF5">
    <property type="entry name" value="PEPTIDASE S8 FAMILY WITH PROTEASE-ASSOCIATED DOMAIN"/>
    <property type="match status" value="1"/>
</dbReference>
<dbReference type="SUPFAM" id="SSF51045">
    <property type="entry name" value="WW domain"/>
    <property type="match status" value="2"/>
</dbReference>
<keyword evidence="6" id="KW-1133">Transmembrane helix</keyword>
<reference evidence="9" key="1">
    <citation type="submission" date="2021-01" db="EMBL/GenBank/DDBJ databases">
        <authorList>
            <person name="Corre E."/>
            <person name="Pelletier E."/>
            <person name="Niang G."/>
            <person name="Scheremetjew M."/>
            <person name="Finn R."/>
            <person name="Kale V."/>
            <person name="Holt S."/>
            <person name="Cochrane G."/>
            <person name="Meng A."/>
            <person name="Brown T."/>
            <person name="Cohen L."/>
        </authorList>
    </citation>
    <scope>NUCLEOTIDE SEQUENCE</scope>
    <source>
        <strain evidence="9">RCC1130</strain>
    </source>
</reference>
<feature type="active site" description="Charge relay system" evidence="4">
    <location>
        <position position="304"/>
    </location>
</feature>
<dbReference type="InterPro" id="IPR015500">
    <property type="entry name" value="Peptidase_S8_subtilisin-rel"/>
</dbReference>
<dbReference type="Pfam" id="PF00397">
    <property type="entry name" value="WW"/>
    <property type="match status" value="2"/>
</dbReference>
<keyword evidence="6" id="KW-0472">Membrane</keyword>
<dbReference type="Gene3D" id="3.40.50.200">
    <property type="entry name" value="Peptidase S8/S53 domain"/>
    <property type="match status" value="1"/>
</dbReference>
<dbReference type="PRINTS" id="PR00723">
    <property type="entry name" value="SUBTILISIN"/>
</dbReference>
<evidence type="ECO:0000259" key="8">
    <source>
        <dbReference type="PROSITE" id="PS50020"/>
    </source>
</evidence>
<dbReference type="InterPro" id="IPR051048">
    <property type="entry name" value="Peptidase_S8/S53_subtilisin"/>
</dbReference>
<dbReference type="InterPro" id="IPR036852">
    <property type="entry name" value="Peptidase_S8/S53_dom_sf"/>
</dbReference>
<feature type="domain" description="WW" evidence="8">
    <location>
        <begin position="876"/>
        <end position="908"/>
    </location>
</feature>
<evidence type="ECO:0000256" key="2">
    <source>
        <dbReference type="ARBA" id="ARBA00022801"/>
    </source>
</evidence>
<evidence type="ECO:0000313" key="9">
    <source>
        <dbReference type="EMBL" id="CAD8539635.1"/>
    </source>
</evidence>
<dbReference type="Pfam" id="PF00082">
    <property type="entry name" value="Peptidase_S8"/>
    <property type="match status" value="1"/>
</dbReference>
<dbReference type="PROSITE" id="PS00137">
    <property type="entry name" value="SUBTILASE_HIS"/>
    <property type="match status" value="1"/>
</dbReference>
<feature type="transmembrane region" description="Helical" evidence="6">
    <location>
        <begin position="775"/>
        <end position="800"/>
    </location>
</feature>
<dbReference type="PROSITE" id="PS01159">
    <property type="entry name" value="WW_DOMAIN_1"/>
    <property type="match status" value="2"/>
</dbReference>
<dbReference type="PROSITE" id="PS00138">
    <property type="entry name" value="SUBTILASE_SER"/>
    <property type="match status" value="1"/>
</dbReference>
<organism evidence="9">
    <name type="scientific">Calcidiscus leptoporus</name>
    <dbReference type="NCBI Taxonomy" id="127549"/>
    <lineage>
        <taxon>Eukaryota</taxon>
        <taxon>Haptista</taxon>
        <taxon>Haptophyta</taxon>
        <taxon>Prymnesiophyceae</taxon>
        <taxon>Coccolithales</taxon>
        <taxon>Calcidiscaceae</taxon>
        <taxon>Calcidiscus</taxon>
    </lineage>
</organism>
<evidence type="ECO:0000256" key="6">
    <source>
        <dbReference type="SAM" id="Phobius"/>
    </source>
</evidence>
<feature type="active site" description="Charge relay system" evidence="4">
    <location>
        <position position="351"/>
    </location>
</feature>
<dbReference type="InterPro" id="IPR023828">
    <property type="entry name" value="Peptidase_S8_Ser-AS"/>
</dbReference>
<dbReference type="SMART" id="SM00456">
    <property type="entry name" value="WW"/>
    <property type="match status" value="2"/>
</dbReference>
<protein>
    <recommendedName>
        <fullName evidence="8">WW domain-containing protein</fullName>
    </recommendedName>
</protein>
<dbReference type="GO" id="GO:0004252">
    <property type="term" value="F:serine-type endopeptidase activity"/>
    <property type="evidence" value="ECO:0007669"/>
    <property type="project" value="UniProtKB-UniRule"/>
</dbReference>
<keyword evidence="2 4" id="KW-0378">Hydrolase</keyword>
<sequence length="908" mass="96248">MRAATDLRVYLFFAVFVSSSAASNDATLSLDHFSSSYATRARSLFMLPAHFSARMDEHSMALSQRNASLHSYFVSLPPSVYPSDAIKRQIETESGAPLDAVVGNGFLLHSSEAAKERVERASGVSDVSPFLPELRVSPIFEMDWQAAFDENRTAHREAVVDTDIVLRLIPLERHEHLRPPVAQLLDEFKETIRKLCLPSGFQRRKLRNCKKAPVVLAASERLVVVRSVSRADVLDLAEALADAHSEVLWVEPVPQYKLLNSAAAQVVQSGSTPIGGGANSNIVGETPIWDMGIHGEGEIIGVGDSGLDTGHCFFEQAAGQNAVDQQYGPDHRKVVSYRPFADGEATGTADHGTHVTGTILGESSNLDETGASEMGVAFKAKVSFTDIGSGNSGFLDVPDNLATNFFNFDYEQGARIHSNSWGANINAYTQYAAQVDQFSSENPDFLILFAAGNSGDQGPASVGAPATAKNCITVGASENPGSGNGRVDGDMAFFSSTGPASDGRIKPEVVAPGFSVLSANSNSGDGCALVAQAGTSMATPATAGAAALVRQYLREGYFPTGQSGGNPRTPSGVIVKAMVLHSAISMEGTYQNAALAPAPSNVQGFGRIQLNQVLFGQDATSSPGDLLFFVDTDRELTNAGEEHEYLITTLSTAPVVGNQFKVTLTWYDPPSEAFANNQLINDLDLVVQAGGEEHLGNEDFNAPGNRDSRNNVEQVKFGLLEAGTVSVKVRGAAIRQGSQRYALVVTGPLNVNSPPPAPPAPSPPLPPTAPGSENAASVVLGVSIPLLLISLGAACTFLLVRRRSRGRSNSHQQGGKIALAAGQVPGWTSLVDPASGITYYVNHATGASQWDPPIPVVKGKQLPPAPPPPPEVATGRKLPPGWIEANDRSSGRVYYYNEATQQSQWLPP</sequence>
<feature type="active site" description="Charge relay system" evidence="4">
    <location>
        <position position="536"/>
    </location>
</feature>
<feature type="domain" description="WW" evidence="8">
    <location>
        <begin position="825"/>
        <end position="855"/>
    </location>
</feature>
<dbReference type="AlphaFoldDB" id="A0A7S0J3W4"/>
<keyword evidence="3 4" id="KW-0720">Serine protease</keyword>
<dbReference type="CDD" id="cd00201">
    <property type="entry name" value="WW"/>
    <property type="match status" value="2"/>
</dbReference>
<dbReference type="InterPro" id="IPR034058">
    <property type="entry name" value="TagA/B/C/D_pept_dom"/>
</dbReference>
<name>A0A7S0J3W4_9EUKA</name>
<dbReference type="PANTHER" id="PTHR43399">
    <property type="entry name" value="SUBTILISIN-RELATED"/>
    <property type="match status" value="1"/>
</dbReference>
<dbReference type="PROSITE" id="PS50020">
    <property type="entry name" value="WW_DOMAIN_2"/>
    <property type="match status" value="2"/>
</dbReference>
<feature type="region of interest" description="Disordered" evidence="5">
    <location>
        <begin position="753"/>
        <end position="772"/>
    </location>
</feature>
<keyword evidence="7" id="KW-0732">Signal</keyword>
<evidence type="ECO:0000256" key="3">
    <source>
        <dbReference type="ARBA" id="ARBA00022825"/>
    </source>
</evidence>
<dbReference type="InterPro" id="IPR036020">
    <property type="entry name" value="WW_dom_sf"/>
</dbReference>
<dbReference type="InterPro" id="IPR000209">
    <property type="entry name" value="Peptidase_S8/S53_dom"/>
</dbReference>
<dbReference type="EMBL" id="HBER01029719">
    <property type="protein sequence ID" value="CAD8539635.1"/>
    <property type="molecule type" value="Transcribed_RNA"/>
</dbReference>
<evidence type="ECO:0000256" key="4">
    <source>
        <dbReference type="PROSITE-ProRule" id="PRU01240"/>
    </source>
</evidence>
<evidence type="ECO:0000256" key="5">
    <source>
        <dbReference type="SAM" id="MobiDB-lite"/>
    </source>
</evidence>
<dbReference type="InterPro" id="IPR022398">
    <property type="entry name" value="Peptidase_S8_His-AS"/>
</dbReference>
<dbReference type="CDD" id="cd04842">
    <property type="entry name" value="Peptidases_S8_Kp43_protease"/>
    <property type="match status" value="1"/>
</dbReference>
<dbReference type="Gene3D" id="2.60.120.380">
    <property type="match status" value="1"/>
</dbReference>
<dbReference type="SUPFAM" id="SSF49785">
    <property type="entry name" value="Galactose-binding domain-like"/>
    <property type="match status" value="1"/>
</dbReference>
<dbReference type="SUPFAM" id="SSF52743">
    <property type="entry name" value="Subtilisin-like"/>
    <property type="match status" value="1"/>
</dbReference>
<keyword evidence="1 4" id="KW-0645">Protease</keyword>
<dbReference type="Gene3D" id="2.20.70.10">
    <property type="match status" value="2"/>
</dbReference>
<feature type="chain" id="PRO_5031392919" description="WW domain-containing protein" evidence="7">
    <location>
        <begin position="23"/>
        <end position="908"/>
    </location>
</feature>
<feature type="compositionally biased region" description="Pro residues" evidence="5">
    <location>
        <begin position="753"/>
        <end position="769"/>
    </location>
</feature>
<feature type="region of interest" description="Disordered" evidence="5">
    <location>
        <begin position="862"/>
        <end position="881"/>
    </location>
</feature>
<evidence type="ECO:0000256" key="1">
    <source>
        <dbReference type="ARBA" id="ARBA00022670"/>
    </source>
</evidence>
<dbReference type="PROSITE" id="PS51892">
    <property type="entry name" value="SUBTILASE"/>
    <property type="match status" value="1"/>
</dbReference>
<feature type="signal peptide" evidence="7">
    <location>
        <begin position="1"/>
        <end position="22"/>
    </location>
</feature>
<evidence type="ECO:0000256" key="7">
    <source>
        <dbReference type="SAM" id="SignalP"/>
    </source>
</evidence>